<sequence>MQRIRIILFVLLFLMINTVAYAASFEKIIGRVELCRCNQDFFVQVQIGQQVQVGDVLRTGPDGKAVLRLDAGSTMSFGGNSEFKLGGEIEDDEKNLIGTFYRGVLRAILSKREGSYIATPRSLIGIRGTDISLTQKGNAGFYFLDEGRVDVQSDRATAVLDARQMTATYAGRKPLPVFTFSKSSGLSQARDRLSLLTSIEIPPSLRGQAQLNEILARWIINYSHYLADAGKAADAETALLIAEELTSRQNVKGEVLLQIGGLYFYHLNDVNGALRSYRRIIREYHNTPYYENALYGAIRCFMQLGQNEKAAEYVRRYEELFPDGNHVQGLDSLVR</sequence>
<name>C6BXA8_MARSD</name>
<dbReference type="PANTHER" id="PTHR38731">
    <property type="entry name" value="LIPL45-RELATED LIPOPROTEIN-RELATED"/>
    <property type="match status" value="1"/>
</dbReference>
<dbReference type="STRING" id="526222.Desal_2358"/>
<organism evidence="1 2">
    <name type="scientific">Maridesulfovibrio salexigens (strain ATCC 14822 / DSM 2638 / NCIMB 8403 / VKM B-1763)</name>
    <name type="common">Desulfovibrio salexigens</name>
    <dbReference type="NCBI Taxonomy" id="526222"/>
    <lineage>
        <taxon>Bacteria</taxon>
        <taxon>Pseudomonadati</taxon>
        <taxon>Thermodesulfobacteriota</taxon>
        <taxon>Desulfovibrionia</taxon>
        <taxon>Desulfovibrionales</taxon>
        <taxon>Desulfovibrionaceae</taxon>
        <taxon>Maridesulfovibrio</taxon>
    </lineage>
</organism>
<dbReference type="Proteomes" id="UP000002601">
    <property type="component" value="Chromosome"/>
</dbReference>
<dbReference type="KEGG" id="dsa:Desal_2358"/>
<dbReference type="SUPFAM" id="SSF48452">
    <property type="entry name" value="TPR-like"/>
    <property type="match status" value="1"/>
</dbReference>
<dbReference type="AlphaFoldDB" id="C6BXA8"/>
<dbReference type="EMBL" id="CP001649">
    <property type="protein sequence ID" value="ACS80414.1"/>
    <property type="molecule type" value="Genomic_DNA"/>
</dbReference>
<evidence type="ECO:0000313" key="2">
    <source>
        <dbReference type="Proteomes" id="UP000002601"/>
    </source>
</evidence>
<keyword evidence="2" id="KW-1185">Reference proteome</keyword>
<dbReference type="HOGENOM" id="CLU_828256_0_0_7"/>
<dbReference type="RefSeq" id="WP_015852230.1">
    <property type="nucleotide sequence ID" value="NC_012881.1"/>
</dbReference>
<dbReference type="eggNOG" id="COG1729">
    <property type="taxonomic scope" value="Bacteria"/>
</dbReference>
<proteinExistence type="predicted"/>
<dbReference type="PANTHER" id="PTHR38731:SF1">
    <property type="entry name" value="FECR PROTEIN DOMAIN-CONTAINING PROTEIN"/>
    <property type="match status" value="1"/>
</dbReference>
<gene>
    <name evidence="1" type="ordered locus">Desal_2358</name>
</gene>
<reference evidence="1 2" key="1">
    <citation type="submission" date="2009-06" db="EMBL/GenBank/DDBJ databases">
        <title>Complete sequence of Desulfovibrio salexigens DSM 2638.</title>
        <authorList>
            <consortium name="US DOE Joint Genome Institute"/>
            <person name="Lucas S."/>
            <person name="Copeland A."/>
            <person name="Lapidus A."/>
            <person name="Glavina del Rio T."/>
            <person name="Tice H."/>
            <person name="Bruce D."/>
            <person name="Goodwin L."/>
            <person name="Pitluck S."/>
            <person name="Munk A.C."/>
            <person name="Brettin T."/>
            <person name="Detter J.C."/>
            <person name="Han C."/>
            <person name="Tapia R."/>
            <person name="Larimer F."/>
            <person name="Land M."/>
            <person name="Hauser L."/>
            <person name="Kyrpides N."/>
            <person name="Anderson I."/>
            <person name="Wall J.D."/>
            <person name="Arkin A.P."/>
            <person name="Dehal P."/>
            <person name="Chivian D."/>
            <person name="Giles B."/>
            <person name="Hazen T.C."/>
        </authorList>
    </citation>
    <scope>NUCLEOTIDE SEQUENCE [LARGE SCALE GENOMIC DNA]</scope>
    <source>
        <strain evidence="2">ATCC 14822 / DSM 2638 / NCIMB 8403 / VKM B-1763</strain>
    </source>
</reference>
<protein>
    <submittedName>
        <fullName evidence="1">Uncharacterized protein</fullName>
    </submittedName>
</protein>
<dbReference type="InterPro" id="IPR011990">
    <property type="entry name" value="TPR-like_helical_dom_sf"/>
</dbReference>
<evidence type="ECO:0000313" key="1">
    <source>
        <dbReference type="EMBL" id="ACS80414.1"/>
    </source>
</evidence>
<dbReference type="Pfam" id="PF13174">
    <property type="entry name" value="TPR_6"/>
    <property type="match status" value="1"/>
</dbReference>
<dbReference type="Gene3D" id="1.25.40.10">
    <property type="entry name" value="Tetratricopeptide repeat domain"/>
    <property type="match status" value="1"/>
</dbReference>
<dbReference type="OrthoDB" id="5448452at2"/>
<dbReference type="InterPro" id="IPR019734">
    <property type="entry name" value="TPR_rpt"/>
</dbReference>
<accession>C6BXA8</accession>